<reference evidence="1 2" key="1">
    <citation type="journal article" date="2013" name="Genome Biol. Evol.">
        <title>Genomes of Stigonematalean cyanobacteria (subsection V) and the evolution of oxygenic photosynthesis from prokaryotes to plastids.</title>
        <authorList>
            <person name="Dagan T."/>
            <person name="Roettger M."/>
            <person name="Stucken K."/>
            <person name="Landan G."/>
            <person name="Koch R."/>
            <person name="Major P."/>
            <person name="Gould S.B."/>
            <person name="Goremykin V.V."/>
            <person name="Rippka R."/>
            <person name="Tandeau de Marsac N."/>
            <person name="Gugger M."/>
            <person name="Lockhart P.J."/>
            <person name="Allen J.F."/>
            <person name="Brune I."/>
            <person name="Maus I."/>
            <person name="Puhler A."/>
            <person name="Martin W.F."/>
        </authorList>
    </citation>
    <scope>NUCLEOTIDE SEQUENCE [LARGE SCALE GENOMIC DNA]</scope>
    <source>
        <strain evidence="1 2">PCC 7110</strain>
    </source>
</reference>
<dbReference type="STRING" id="128403.WA1_22570"/>
<organism evidence="1 2">
    <name type="scientific">Scytonema hofmannii PCC 7110</name>
    <dbReference type="NCBI Taxonomy" id="128403"/>
    <lineage>
        <taxon>Bacteria</taxon>
        <taxon>Bacillati</taxon>
        <taxon>Cyanobacteriota</taxon>
        <taxon>Cyanophyceae</taxon>
        <taxon>Nostocales</taxon>
        <taxon>Scytonemataceae</taxon>
        <taxon>Scytonema</taxon>
    </lineage>
</organism>
<dbReference type="Proteomes" id="UP000076925">
    <property type="component" value="Unassembled WGS sequence"/>
</dbReference>
<name>A0A139X9D7_9CYAN</name>
<dbReference type="Pfam" id="PF21826">
    <property type="entry name" value="DUF6887"/>
    <property type="match status" value="1"/>
</dbReference>
<sequence>MTDEGDIGTIVIRPNFEQMSIRELRNYVLQHRNDSEALHALGQRIHKEGRRLNSVDELVQIIEEKRAQGGEP</sequence>
<evidence type="ECO:0000313" key="2">
    <source>
        <dbReference type="Proteomes" id="UP000076925"/>
    </source>
</evidence>
<accession>A0A139X9D7</accession>
<dbReference type="EMBL" id="ANNX02000022">
    <property type="protein sequence ID" value="KYC41252.1"/>
    <property type="molecule type" value="Genomic_DNA"/>
</dbReference>
<dbReference type="InterPro" id="IPR054053">
    <property type="entry name" value="DUF6887"/>
</dbReference>
<comment type="caution">
    <text evidence="1">The sequence shown here is derived from an EMBL/GenBank/DDBJ whole genome shotgun (WGS) entry which is preliminary data.</text>
</comment>
<keyword evidence="2" id="KW-1185">Reference proteome</keyword>
<protein>
    <submittedName>
        <fullName evidence="1">Uncharacterized protein</fullName>
    </submittedName>
</protein>
<gene>
    <name evidence="1" type="ORF">WA1_22570</name>
</gene>
<dbReference type="AlphaFoldDB" id="A0A139X9D7"/>
<evidence type="ECO:0000313" key="1">
    <source>
        <dbReference type="EMBL" id="KYC41252.1"/>
    </source>
</evidence>
<proteinExistence type="predicted"/>